<accession>A0A8S5N6C4</accession>
<organism evidence="1">
    <name type="scientific">Caudovirales sp. ctXjW8</name>
    <dbReference type="NCBI Taxonomy" id="2826779"/>
    <lineage>
        <taxon>Viruses</taxon>
        <taxon>Duplodnaviria</taxon>
        <taxon>Heunggongvirae</taxon>
        <taxon>Uroviricota</taxon>
        <taxon>Caudoviricetes</taxon>
    </lineage>
</organism>
<dbReference type="EMBL" id="BK015067">
    <property type="protein sequence ID" value="DAD89683.1"/>
    <property type="molecule type" value="Genomic_DNA"/>
</dbReference>
<reference evidence="1" key="1">
    <citation type="journal article" date="2021" name="Proc. Natl. Acad. Sci. U.S.A.">
        <title>A Catalog of Tens of Thousands of Viruses from Human Metagenomes Reveals Hidden Associations with Chronic Diseases.</title>
        <authorList>
            <person name="Tisza M.J."/>
            <person name="Buck C.B."/>
        </authorList>
    </citation>
    <scope>NUCLEOTIDE SEQUENCE</scope>
    <source>
        <strain evidence="1">CtXjW8</strain>
    </source>
</reference>
<evidence type="ECO:0000313" key="1">
    <source>
        <dbReference type="EMBL" id="DAD89683.1"/>
    </source>
</evidence>
<name>A0A8S5N6C4_9CAUD</name>
<sequence>MIGADGYKRLVASIRLDLLALLGKSYIADHIRGEIRKHQEIQFYRDSIADTLGALAGSQKLYSAEADYLFPLYLHNREERTEDQITADNAKALAELCGGGETP</sequence>
<protein>
    <submittedName>
        <fullName evidence="1">Uncharacterized protein</fullName>
    </submittedName>
</protein>
<proteinExistence type="predicted"/>